<evidence type="ECO:0000313" key="2">
    <source>
        <dbReference type="EMBL" id="ETW18093.1"/>
    </source>
</evidence>
<evidence type="ECO:0008006" key="4">
    <source>
        <dbReference type="Google" id="ProtNLM"/>
    </source>
</evidence>
<keyword evidence="1" id="KW-1133">Transmembrane helix</keyword>
<organism evidence="2 3">
    <name type="scientific">Plasmodium falciparum Vietnam Oak-Knoll</name>
    <name type="common">FVO</name>
    <dbReference type="NCBI Taxonomy" id="1036723"/>
    <lineage>
        <taxon>Eukaryota</taxon>
        <taxon>Sar</taxon>
        <taxon>Alveolata</taxon>
        <taxon>Apicomplexa</taxon>
        <taxon>Aconoidasida</taxon>
        <taxon>Haemosporida</taxon>
        <taxon>Plasmodiidae</taxon>
        <taxon>Plasmodium</taxon>
        <taxon>Plasmodium (Laverania)</taxon>
    </lineage>
</organism>
<name>A0A024V505_PLAFA</name>
<accession>A0A024V505</accession>
<sequence>MCDNICEDKKNYMFGRPPFLIPQNVADSPSTTVELDYPLYETAPNREIKNIIQETTINVPKVEYKNKIVEIPRVEYRTYPLIKEVETPIYQDKYVYKNVEVPNKRLRIKPVYKEVKVPQIEYINKYIKRKYKRYKYIPKEIKVPFRPRREIYNEIPIPRYIPENIENCVEKKKMLDTAYRGELPLFQGYDDNIINMMNPFCTYNQSDNLYNNQMCEGKRKKEKIWNYDILNCLCINNNENGTYDIDPNNIYPSYDNRLNEQVYDHNKIYSSSPYEQLTYTPPYHIILDSDQKKEENIFCHKVIEVTSSLLAFTGIAIIMMGKLSLHGISILMKNIKSRNNNTQVEKIINEIKDDEDTLCPPVKKNNNMI</sequence>
<dbReference type="EMBL" id="KI925080">
    <property type="protein sequence ID" value="ETW18093.1"/>
    <property type="molecule type" value="Genomic_DNA"/>
</dbReference>
<dbReference type="Proteomes" id="UP000030690">
    <property type="component" value="Unassembled WGS sequence"/>
</dbReference>
<keyword evidence="1" id="KW-0812">Transmembrane</keyword>
<evidence type="ECO:0000313" key="3">
    <source>
        <dbReference type="Proteomes" id="UP000030690"/>
    </source>
</evidence>
<evidence type="ECO:0000256" key="1">
    <source>
        <dbReference type="SAM" id="Phobius"/>
    </source>
</evidence>
<dbReference type="OrthoDB" id="369807at2759"/>
<reference evidence="2 3" key="1">
    <citation type="submission" date="2013-02" db="EMBL/GenBank/DDBJ databases">
        <title>The Genome Annotation of Plasmodium falciparum Vietnam Oak-Knoll (FVO).</title>
        <authorList>
            <consortium name="The Broad Institute Genome Sequencing Platform"/>
            <consortium name="The Broad Institute Genome Sequencing Center for Infectious Disease"/>
            <person name="Neafsey D."/>
            <person name="Hoffman S."/>
            <person name="Volkman S."/>
            <person name="Rosenthal P."/>
            <person name="Walker B."/>
            <person name="Young S.K."/>
            <person name="Zeng Q."/>
            <person name="Gargeya S."/>
            <person name="Fitzgerald M."/>
            <person name="Haas B."/>
            <person name="Abouelleil A."/>
            <person name="Allen A.W."/>
            <person name="Alvarado L."/>
            <person name="Arachchi H.M."/>
            <person name="Berlin A.M."/>
            <person name="Chapman S.B."/>
            <person name="Gainer-Dewar J."/>
            <person name="Goldberg J."/>
            <person name="Griggs A."/>
            <person name="Gujja S."/>
            <person name="Hansen M."/>
            <person name="Howarth C."/>
            <person name="Imamovic A."/>
            <person name="Ireland A."/>
            <person name="Larimer J."/>
            <person name="McCowan C."/>
            <person name="Murphy C."/>
            <person name="Pearson M."/>
            <person name="Poon T.W."/>
            <person name="Priest M."/>
            <person name="Roberts A."/>
            <person name="Saif S."/>
            <person name="Shea T."/>
            <person name="Sisk P."/>
            <person name="Sykes S."/>
            <person name="Wortman J."/>
            <person name="Nusbaum C."/>
            <person name="Birren B."/>
        </authorList>
    </citation>
    <scope>NUCLEOTIDE SEQUENCE [LARGE SCALE GENOMIC DNA]</scope>
    <source>
        <strain evidence="3">Vietnam Oak-Knoll (FVO)</strain>
    </source>
</reference>
<keyword evidence="1" id="KW-0472">Membrane</keyword>
<feature type="transmembrane region" description="Helical" evidence="1">
    <location>
        <begin position="309"/>
        <end position="331"/>
    </location>
</feature>
<dbReference type="AlphaFoldDB" id="A0A024V505"/>
<gene>
    <name evidence="2" type="ORF">PFFVO_02986</name>
</gene>
<proteinExistence type="predicted"/>
<reference evidence="2 3" key="2">
    <citation type="submission" date="2013-02" db="EMBL/GenBank/DDBJ databases">
        <title>The Genome Sequence of Plasmodium falciparum Vietnam Oak-Knoll (FVO).</title>
        <authorList>
            <consortium name="The Broad Institute Genome Sequencing Platform"/>
            <consortium name="The Broad Institute Genome Sequencing Center for Infectious Disease"/>
            <person name="Neafsey D."/>
            <person name="Cheeseman I."/>
            <person name="Volkman S."/>
            <person name="Adams J."/>
            <person name="Walker B."/>
            <person name="Young S.K."/>
            <person name="Zeng Q."/>
            <person name="Gargeya S."/>
            <person name="Fitzgerald M."/>
            <person name="Haas B."/>
            <person name="Abouelleil A."/>
            <person name="Alvarado L."/>
            <person name="Arachchi H.M."/>
            <person name="Berlin A.M."/>
            <person name="Chapman S.B."/>
            <person name="Dewar J."/>
            <person name="Goldberg J."/>
            <person name="Griggs A."/>
            <person name="Gujja S."/>
            <person name="Hansen M."/>
            <person name="Howarth C."/>
            <person name="Imamovic A."/>
            <person name="Larimer J."/>
            <person name="McCowan C."/>
            <person name="Murphy C."/>
            <person name="Neiman D."/>
            <person name="Pearson M."/>
            <person name="Priest M."/>
            <person name="Roberts A."/>
            <person name="Saif S."/>
            <person name="Shea T."/>
            <person name="Sisk P."/>
            <person name="Sykes S."/>
            <person name="Wortman J."/>
            <person name="Nusbaum C."/>
            <person name="Birren B."/>
        </authorList>
    </citation>
    <scope>NUCLEOTIDE SEQUENCE [LARGE SCALE GENOMIC DNA]</scope>
    <source>
        <strain evidence="3">Vietnam Oak-Knoll (FVO)</strain>
    </source>
</reference>
<dbReference type="SMR" id="A0A024V505"/>
<protein>
    <recommendedName>
        <fullName evidence="4">Inner membrane complex protein 1m</fullName>
    </recommendedName>
</protein>